<proteinExistence type="predicted"/>
<evidence type="ECO:0000313" key="1">
    <source>
        <dbReference type="EMBL" id="CCF45065.1"/>
    </source>
</evidence>
<organism evidence="1 2">
    <name type="scientific">Colletotrichum higginsianum (strain IMI 349063)</name>
    <name type="common">Crucifer anthracnose fungus</name>
    <dbReference type="NCBI Taxonomy" id="759273"/>
    <lineage>
        <taxon>Eukaryota</taxon>
        <taxon>Fungi</taxon>
        <taxon>Dikarya</taxon>
        <taxon>Ascomycota</taxon>
        <taxon>Pezizomycotina</taxon>
        <taxon>Sordariomycetes</taxon>
        <taxon>Hypocreomycetidae</taxon>
        <taxon>Glomerellales</taxon>
        <taxon>Glomerellaceae</taxon>
        <taxon>Colletotrichum</taxon>
        <taxon>Colletotrichum destructivum species complex</taxon>
    </lineage>
</organism>
<accession>H1VXV3</accession>
<dbReference type="Proteomes" id="UP000007174">
    <property type="component" value="Unassembled WGS sequence"/>
</dbReference>
<dbReference type="VEuPathDB" id="FungiDB:CH63R_10837"/>
<evidence type="ECO:0000313" key="2">
    <source>
        <dbReference type="Proteomes" id="UP000007174"/>
    </source>
</evidence>
<protein>
    <submittedName>
        <fullName evidence="1">Uncharacterized protein</fullName>
    </submittedName>
</protein>
<name>H1VXV3_COLHI</name>
<dbReference type="HOGENOM" id="CLU_1927464_0_0_1"/>
<dbReference type="AlphaFoldDB" id="H1VXV3"/>
<dbReference type="STRING" id="759273.H1VXV3"/>
<dbReference type="eggNOG" id="KOG3159">
    <property type="taxonomic scope" value="Eukaryota"/>
</dbReference>
<dbReference type="EMBL" id="CACQ02007404">
    <property type="protein sequence ID" value="CCF45065.1"/>
    <property type="molecule type" value="Genomic_DNA"/>
</dbReference>
<reference evidence="2" key="1">
    <citation type="journal article" date="2012" name="Nat. Genet.">
        <title>Lifestyle transitions in plant pathogenic Colletotrichum fungi deciphered by genome and transcriptome analyses.</title>
        <authorList>
            <person name="O'Connell R.J."/>
            <person name="Thon M.R."/>
            <person name="Hacquard S."/>
            <person name="Amyotte S.G."/>
            <person name="Kleemann J."/>
            <person name="Torres M.F."/>
            <person name="Damm U."/>
            <person name="Buiate E.A."/>
            <person name="Epstein L."/>
            <person name="Alkan N."/>
            <person name="Altmueller J."/>
            <person name="Alvarado-Balderrama L."/>
            <person name="Bauser C.A."/>
            <person name="Becker C."/>
            <person name="Birren B.W."/>
            <person name="Chen Z."/>
            <person name="Choi J."/>
            <person name="Crouch J.A."/>
            <person name="Duvick J.P."/>
            <person name="Farman M.A."/>
            <person name="Gan P."/>
            <person name="Heiman D."/>
            <person name="Henrissat B."/>
            <person name="Howard R.J."/>
            <person name="Kabbage M."/>
            <person name="Koch C."/>
            <person name="Kracher B."/>
            <person name="Kubo Y."/>
            <person name="Law A.D."/>
            <person name="Lebrun M.-H."/>
            <person name="Lee Y.-H."/>
            <person name="Miyara I."/>
            <person name="Moore N."/>
            <person name="Neumann U."/>
            <person name="Nordstroem K."/>
            <person name="Panaccione D.G."/>
            <person name="Panstruga R."/>
            <person name="Place M."/>
            <person name="Proctor R.H."/>
            <person name="Prusky D."/>
            <person name="Rech G."/>
            <person name="Reinhardt R."/>
            <person name="Rollins J.A."/>
            <person name="Rounsley S."/>
            <person name="Schardl C.L."/>
            <person name="Schwartz D.C."/>
            <person name="Shenoy N."/>
            <person name="Shirasu K."/>
            <person name="Sikhakolli U.R."/>
            <person name="Stueber K."/>
            <person name="Sukno S.A."/>
            <person name="Sweigard J.A."/>
            <person name="Takano Y."/>
            <person name="Takahara H."/>
            <person name="Trail F."/>
            <person name="van der Does H.C."/>
            <person name="Voll L.M."/>
            <person name="Will I."/>
            <person name="Young S."/>
            <person name="Zeng Q."/>
            <person name="Zhang J."/>
            <person name="Zhou S."/>
            <person name="Dickman M.B."/>
            <person name="Schulze-Lefert P."/>
            <person name="Ver Loren van Themaat E."/>
            <person name="Ma L.-J."/>
            <person name="Vaillancourt L.J."/>
        </authorList>
    </citation>
    <scope>NUCLEOTIDE SEQUENCE [LARGE SCALE GENOMIC DNA]</scope>
    <source>
        <strain evidence="2">IMI 349063</strain>
    </source>
</reference>
<sequence>MTELESHDWTFGQTPLFTFSTHPSEDDARERPKLPGHYYCHPRQGMLCQLTNMFQFNLAFEARHGLVQKFSLSDLSSGEDASSLSESMVNARIWEIGDWAQRLRAGGLNGKDASSIGKWLNSLLRTKESSD</sequence>
<gene>
    <name evidence="1" type="ORF">CH063_14268</name>
</gene>